<evidence type="ECO:0000256" key="11">
    <source>
        <dbReference type="ARBA" id="ARBA00048954"/>
    </source>
</evidence>
<keyword evidence="9" id="KW-0413">Isomerase</keyword>
<evidence type="ECO:0000256" key="4">
    <source>
        <dbReference type="ARBA" id="ARBA00022741"/>
    </source>
</evidence>
<comment type="similarity">
    <text evidence="1">Belongs to the helicase family. DnaB subfamily.</text>
</comment>
<keyword evidence="3" id="KW-0235">DNA replication</keyword>
<dbReference type="PROSITE" id="PS51199">
    <property type="entry name" value="SF4_HELICASE"/>
    <property type="match status" value="1"/>
</dbReference>
<name>A0A0F5JCY2_9BACT</name>
<gene>
    <name evidence="13" type="ORF">HMPREF1536_03195</name>
</gene>
<dbReference type="STRING" id="1203610.HMPREF1536_03195"/>
<dbReference type="Proteomes" id="UP000033035">
    <property type="component" value="Unassembled WGS sequence"/>
</dbReference>
<keyword evidence="6 13" id="KW-0347">Helicase</keyword>
<comment type="caution">
    <text evidence="13">The sequence shown here is derived from an EMBL/GenBank/DDBJ whole genome shotgun (WGS) entry which is preliminary data.</text>
</comment>
<dbReference type="PANTHER" id="PTHR30153:SF2">
    <property type="entry name" value="REPLICATIVE DNA HELICASE"/>
    <property type="match status" value="1"/>
</dbReference>
<proteinExistence type="inferred from homology"/>
<keyword evidence="5" id="KW-0378">Hydrolase</keyword>
<dbReference type="InterPro" id="IPR007694">
    <property type="entry name" value="DNA_helicase_DnaB-like_C"/>
</dbReference>
<evidence type="ECO:0000256" key="6">
    <source>
        <dbReference type="ARBA" id="ARBA00022806"/>
    </source>
</evidence>
<evidence type="ECO:0000259" key="12">
    <source>
        <dbReference type="PROSITE" id="PS51199"/>
    </source>
</evidence>
<keyword evidence="14" id="KW-1185">Reference proteome</keyword>
<dbReference type="Pfam" id="PF00772">
    <property type="entry name" value="DnaB"/>
    <property type="match status" value="1"/>
</dbReference>
<dbReference type="PATRIC" id="fig|1203610.3.peg.3260"/>
<dbReference type="InterPro" id="IPR036185">
    <property type="entry name" value="DNA_heli_DnaB-like_N_sf"/>
</dbReference>
<dbReference type="GO" id="GO:1990077">
    <property type="term" value="C:primosome complex"/>
    <property type="evidence" value="ECO:0007669"/>
    <property type="project" value="UniProtKB-KW"/>
</dbReference>
<dbReference type="EC" id="5.6.2.3" evidence="10"/>
<dbReference type="HOGENOM" id="CLU_005373_0_2_10"/>
<dbReference type="GO" id="GO:0016787">
    <property type="term" value="F:hydrolase activity"/>
    <property type="evidence" value="ECO:0007669"/>
    <property type="project" value="UniProtKB-KW"/>
</dbReference>
<dbReference type="InterPro" id="IPR007693">
    <property type="entry name" value="DNA_helicase_DnaB-like_N"/>
</dbReference>
<dbReference type="Gene3D" id="1.10.860.10">
    <property type="entry name" value="DNAb Helicase, Chain A"/>
    <property type="match status" value="1"/>
</dbReference>
<dbReference type="GO" id="GO:0003677">
    <property type="term" value="F:DNA binding"/>
    <property type="evidence" value="ECO:0007669"/>
    <property type="project" value="UniProtKB-KW"/>
</dbReference>
<comment type="catalytic activity">
    <reaction evidence="11">
        <text>ATP + H2O = ADP + phosphate + H(+)</text>
        <dbReference type="Rhea" id="RHEA:13065"/>
        <dbReference type="ChEBI" id="CHEBI:15377"/>
        <dbReference type="ChEBI" id="CHEBI:15378"/>
        <dbReference type="ChEBI" id="CHEBI:30616"/>
        <dbReference type="ChEBI" id="CHEBI:43474"/>
        <dbReference type="ChEBI" id="CHEBI:456216"/>
        <dbReference type="EC" id="5.6.2.3"/>
    </reaction>
</comment>
<dbReference type="PANTHER" id="PTHR30153">
    <property type="entry name" value="REPLICATIVE DNA HELICASE DNAB"/>
    <property type="match status" value="1"/>
</dbReference>
<evidence type="ECO:0000256" key="9">
    <source>
        <dbReference type="ARBA" id="ARBA00023235"/>
    </source>
</evidence>
<keyword evidence="2" id="KW-0639">Primosome</keyword>
<evidence type="ECO:0000313" key="13">
    <source>
        <dbReference type="EMBL" id="KKB55721.1"/>
    </source>
</evidence>
<dbReference type="Pfam" id="PF03796">
    <property type="entry name" value="DnaB_C"/>
    <property type="match status" value="1"/>
</dbReference>
<evidence type="ECO:0000256" key="10">
    <source>
        <dbReference type="ARBA" id="ARBA00044969"/>
    </source>
</evidence>
<dbReference type="GO" id="GO:0005524">
    <property type="term" value="F:ATP binding"/>
    <property type="evidence" value="ECO:0007669"/>
    <property type="project" value="UniProtKB-KW"/>
</dbReference>
<evidence type="ECO:0000256" key="3">
    <source>
        <dbReference type="ARBA" id="ARBA00022705"/>
    </source>
</evidence>
<dbReference type="GO" id="GO:0043139">
    <property type="term" value="F:5'-3' DNA helicase activity"/>
    <property type="evidence" value="ECO:0007669"/>
    <property type="project" value="UniProtKB-EC"/>
</dbReference>
<evidence type="ECO:0000256" key="8">
    <source>
        <dbReference type="ARBA" id="ARBA00023125"/>
    </source>
</evidence>
<dbReference type="RefSeq" id="WP_028726178.1">
    <property type="nucleotide sequence ID" value="NZ_AUAE01000008.1"/>
</dbReference>
<sequence length="475" mass="53631">MKNEQTKNTVPPATVSVAAGNYANNAGRMPSSEEMEQAVVLAILAQSAAICEVGDRLRPEMFTNPDYCLVYRAMLALYQHEADIDMLSVEREMRRLDPDYTAKLNGLAFIADGLLKVRNAAFIKTYAAWVIRCWVLRQAIMRMTARIAEAHEPGVDVTALLNASHKDLEKLEEEFAVHSTTRTVAEVGERVLAEIYHEQERRRAGEQLQISTGLDEFDHYLGGLYKGELLVLAGRPSMGKTALALHMALSAARQGKKVCLFSLEMTERQLISRLLCTLSGVEPDKLRFKLLDEGDRRRLDKAADELHRLPLFLNYCSGSGLTEIRARCMILNRKHKLDLVIIDYLNLINVSSDRAEVKDTMDLALGEAAGKLKTLAMELDVSCLTLAQLNRNCETRTDHIPVMSDLRNSGEIEQIADSIAMVYRPEQYNELYDNVTHESYHRVGRLFIIKNRNGGTGEVRFRYNDSLTQIYPYKK</sequence>
<evidence type="ECO:0000256" key="2">
    <source>
        <dbReference type="ARBA" id="ARBA00022515"/>
    </source>
</evidence>
<evidence type="ECO:0000313" key="14">
    <source>
        <dbReference type="Proteomes" id="UP000033035"/>
    </source>
</evidence>
<protein>
    <recommendedName>
        <fullName evidence="10">DNA 5'-3' helicase</fullName>
        <ecNumber evidence="10">5.6.2.3</ecNumber>
    </recommendedName>
</protein>
<dbReference type="InterPro" id="IPR016136">
    <property type="entry name" value="DNA_helicase_N/primase_C"/>
</dbReference>
<dbReference type="GO" id="GO:0006269">
    <property type="term" value="P:DNA replication, synthesis of primer"/>
    <property type="evidence" value="ECO:0007669"/>
    <property type="project" value="UniProtKB-KW"/>
</dbReference>
<reference evidence="13 14" key="1">
    <citation type="submission" date="2013-04" db="EMBL/GenBank/DDBJ databases">
        <title>The Genome Sequence of Parabacteroides gordonii DSM 23371.</title>
        <authorList>
            <consortium name="The Broad Institute Genomics Platform"/>
            <person name="Earl A."/>
            <person name="Ward D."/>
            <person name="Feldgarden M."/>
            <person name="Gevers D."/>
            <person name="Martens E."/>
            <person name="Sakamoto M."/>
            <person name="Benno Y."/>
            <person name="Suzuki N."/>
            <person name="Matsunaga N."/>
            <person name="Koshihara K."/>
            <person name="Seki M."/>
            <person name="Komiya H."/>
            <person name="Walker B."/>
            <person name="Young S."/>
            <person name="Zeng Q."/>
            <person name="Gargeya S."/>
            <person name="Fitzgerald M."/>
            <person name="Haas B."/>
            <person name="Abouelleil A."/>
            <person name="Allen A.W."/>
            <person name="Alvarado L."/>
            <person name="Arachchi H.M."/>
            <person name="Berlin A.M."/>
            <person name="Chapman S.B."/>
            <person name="Gainer-Dewar J."/>
            <person name="Goldberg J."/>
            <person name="Griggs A."/>
            <person name="Gujja S."/>
            <person name="Hansen M."/>
            <person name="Howarth C."/>
            <person name="Imamovic A."/>
            <person name="Ireland A."/>
            <person name="Larimer J."/>
            <person name="McCowan C."/>
            <person name="Murphy C."/>
            <person name="Pearson M."/>
            <person name="Poon T.W."/>
            <person name="Priest M."/>
            <person name="Roberts A."/>
            <person name="Saif S."/>
            <person name="Shea T."/>
            <person name="Sisk P."/>
            <person name="Sykes S."/>
            <person name="Wortman J."/>
            <person name="Nusbaum C."/>
            <person name="Birren B."/>
        </authorList>
    </citation>
    <scope>NUCLEOTIDE SEQUENCE [LARGE SCALE GENOMIC DNA]</scope>
    <source>
        <strain evidence="13 14">MS-1</strain>
    </source>
</reference>
<keyword evidence="8" id="KW-0238">DNA-binding</keyword>
<feature type="domain" description="SF4 helicase" evidence="12">
    <location>
        <begin position="203"/>
        <end position="475"/>
    </location>
</feature>
<evidence type="ECO:0000256" key="5">
    <source>
        <dbReference type="ARBA" id="ARBA00022801"/>
    </source>
</evidence>
<organism evidence="13 14">
    <name type="scientific">Parabacteroides gordonii MS-1 = DSM 23371</name>
    <dbReference type="NCBI Taxonomy" id="1203610"/>
    <lineage>
        <taxon>Bacteria</taxon>
        <taxon>Pseudomonadati</taxon>
        <taxon>Bacteroidota</taxon>
        <taxon>Bacteroidia</taxon>
        <taxon>Bacteroidales</taxon>
        <taxon>Tannerellaceae</taxon>
        <taxon>Parabacteroides</taxon>
    </lineage>
</organism>
<dbReference type="AlphaFoldDB" id="A0A0F5JCY2"/>
<evidence type="ECO:0000256" key="7">
    <source>
        <dbReference type="ARBA" id="ARBA00022840"/>
    </source>
</evidence>
<keyword evidence="7" id="KW-0067">ATP-binding</keyword>
<dbReference type="Gene3D" id="3.40.50.300">
    <property type="entry name" value="P-loop containing nucleotide triphosphate hydrolases"/>
    <property type="match status" value="1"/>
</dbReference>
<dbReference type="SUPFAM" id="SSF48024">
    <property type="entry name" value="N-terminal domain of DnaB helicase"/>
    <property type="match status" value="1"/>
</dbReference>
<dbReference type="GO" id="GO:0005829">
    <property type="term" value="C:cytosol"/>
    <property type="evidence" value="ECO:0007669"/>
    <property type="project" value="TreeGrafter"/>
</dbReference>
<dbReference type="SUPFAM" id="SSF52540">
    <property type="entry name" value="P-loop containing nucleoside triphosphate hydrolases"/>
    <property type="match status" value="1"/>
</dbReference>
<keyword evidence="4" id="KW-0547">Nucleotide-binding</keyword>
<dbReference type="EMBL" id="AQHW01000015">
    <property type="protein sequence ID" value="KKB55721.1"/>
    <property type="molecule type" value="Genomic_DNA"/>
</dbReference>
<accession>A0A0F5JCY2</accession>
<dbReference type="InterPro" id="IPR027417">
    <property type="entry name" value="P-loop_NTPase"/>
</dbReference>
<evidence type="ECO:0000256" key="1">
    <source>
        <dbReference type="ARBA" id="ARBA00008428"/>
    </source>
</evidence>